<dbReference type="OrthoDB" id="8991151at2759"/>
<dbReference type="EMBL" id="JAINUF010000014">
    <property type="protein sequence ID" value="KAJ8342275.1"/>
    <property type="molecule type" value="Genomic_DNA"/>
</dbReference>
<evidence type="ECO:0000313" key="2">
    <source>
        <dbReference type="EMBL" id="KAJ8342275.1"/>
    </source>
</evidence>
<name>A0A9Q1ENV0_SYNKA</name>
<dbReference type="AlphaFoldDB" id="A0A9Q1ENV0"/>
<dbReference type="Proteomes" id="UP001152622">
    <property type="component" value="Chromosome 14"/>
</dbReference>
<feature type="region of interest" description="Disordered" evidence="1">
    <location>
        <begin position="34"/>
        <end position="67"/>
    </location>
</feature>
<protein>
    <submittedName>
        <fullName evidence="2">Uncharacterized protein</fullName>
    </submittedName>
</protein>
<keyword evidence="3" id="KW-1185">Reference proteome</keyword>
<reference evidence="2" key="1">
    <citation type="journal article" date="2023" name="Science">
        <title>Genome structures resolve the early diversification of teleost fishes.</title>
        <authorList>
            <person name="Parey E."/>
            <person name="Louis A."/>
            <person name="Montfort J."/>
            <person name="Bouchez O."/>
            <person name="Roques C."/>
            <person name="Iampietro C."/>
            <person name="Lluch J."/>
            <person name="Castinel A."/>
            <person name="Donnadieu C."/>
            <person name="Desvignes T."/>
            <person name="Floi Bucao C."/>
            <person name="Jouanno E."/>
            <person name="Wen M."/>
            <person name="Mejri S."/>
            <person name="Dirks R."/>
            <person name="Jansen H."/>
            <person name="Henkel C."/>
            <person name="Chen W.J."/>
            <person name="Zahm M."/>
            <person name="Cabau C."/>
            <person name="Klopp C."/>
            <person name="Thompson A.W."/>
            <person name="Robinson-Rechavi M."/>
            <person name="Braasch I."/>
            <person name="Lecointre G."/>
            <person name="Bobe J."/>
            <person name="Postlethwait J.H."/>
            <person name="Berthelot C."/>
            <person name="Roest Crollius H."/>
            <person name="Guiguen Y."/>
        </authorList>
    </citation>
    <scope>NUCLEOTIDE SEQUENCE</scope>
    <source>
        <strain evidence="2">WJC10195</strain>
    </source>
</reference>
<comment type="caution">
    <text evidence="2">The sequence shown here is derived from an EMBL/GenBank/DDBJ whole genome shotgun (WGS) entry which is preliminary data.</text>
</comment>
<accession>A0A9Q1ENV0</accession>
<sequence length="240" mass="25482">MILPSYLSSIRSRNVTIGHIHTFSHTFSPISLGSLEDEGDSDQSDTLSGTESDLGHTHSLPPGGKRRRVRVLSESEASSAVPGVRGGVPGWGGVRRGTISRAVTVGSCRPEVKRVRSGGAGRQMKASGSWFSFLWSPRETEDELHGNAVELHGNAVLAEKSNISVSLLSNSSEVQEGGPRGAELWGCGVPLTGRGGLSVSWAWADGRGGEVQELASLDRDGTVRAGPLYRERSGLRRRSA</sequence>
<organism evidence="2 3">
    <name type="scientific">Synaphobranchus kaupii</name>
    <name type="common">Kaup's arrowtooth eel</name>
    <dbReference type="NCBI Taxonomy" id="118154"/>
    <lineage>
        <taxon>Eukaryota</taxon>
        <taxon>Metazoa</taxon>
        <taxon>Chordata</taxon>
        <taxon>Craniata</taxon>
        <taxon>Vertebrata</taxon>
        <taxon>Euteleostomi</taxon>
        <taxon>Actinopterygii</taxon>
        <taxon>Neopterygii</taxon>
        <taxon>Teleostei</taxon>
        <taxon>Anguilliformes</taxon>
        <taxon>Synaphobranchidae</taxon>
        <taxon>Synaphobranchus</taxon>
    </lineage>
</organism>
<gene>
    <name evidence="2" type="ORF">SKAU_G00322030</name>
</gene>
<proteinExistence type="predicted"/>
<evidence type="ECO:0000256" key="1">
    <source>
        <dbReference type="SAM" id="MobiDB-lite"/>
    </source>
</evidence>
<evidence type="ECO:0000313" key="3">
    <source>
        <dbReference type="Proteomes" id="UP001152622"/>
    </source>
</evidence>